<dbReference type="Proteomes" id="UP001175211">
    <property type="component" value="Unassembled WGS sequence"/>
</dbReference>
<sequence length="556" mass="63324">MSASGISKNTIDATDAMLYLDAVSRSITEPVFPLGDLNSRVSGILRARRPFLDTDHDWILPNIEVLQQQVSVYDTLLDRIDEIRSGVQSRRDAVKKPLAAYASTLAPIRRLPNDILRSVFCEIQISQWQKAGKVKQKDGEALDFSQGPWALSHVCGAWRDIALSYPQLWSHIRLDFSPPHTMDPPGEHRRPPRHTIDALKAMIHLSKQHPLDIVLNLDRKGDKDIAVQVFYMILKESCRWRSLRLRASSDFLELFKVVRGQIPCLESCNLDTLDMLDSDRADLPEDTRSIFAEAPRLQNVTLCGTHGLGSFMFSPHITHLAACTNNVANLGVYQSLVECHLETDPRNDQDISLPLNIHLPNVRYLFLSSLRVLAHLCLPSLKNLTVDRVDSDRGANTRDVWIVNDFIRRSRCSLSKLVFHSDSNIDDQIFIRESLLFMNTLVFLEISFFWDIEDTFHALAPVGFLPNLQHLRLFCFDIPSSQESLIAMISSRSENLRSVQFYCDKPEHVKSFNRYLTPLQQPGQHFIATLRELHDETSGMQFGKFSQSDLDVPVDQ</sequence>
<proteinExistence type="predicted"/>
<evidence type="ECO:0000313" key="2">
    <source>
        <dbReference type="Proteomes" id="UP001175211"/>
    </source>
</evidence>
<accession>A0AA39MX09</accession>
<protein>
    <recommendedName>
        <fullName evidence="3">F-box domain-containing protein</fullName>
    </recommendedName>
</protein>
<dbReference type="GeneID" id="85366933"/>
<dbReference type="EMBL" id="JAUEPS010000037">
    <property type="protein sequence ID" value="KAK0449762.1"/>
    <property type="molecule type" value="Genomic_DNA"/>
</dbReference>
<dbReference type="SUPFAM" id="SSF52047">
    <property type="entry name" value="RNI-like"/>
    <property type="match status" value="1"/>
</dbReference>
<comment type="caution">
    <text evidence="1">The sequence shown here is derived from an EMBL/GenBank/DDBJ whole genome shotgun (WGS) entry which is preliminary data.</text>
</comment>
<dbReference type="InterPro" id="IPR032675">
    <property type="entry name" value="LRR_dom_sf"/>
</dbReference>
<dbReference type="RefSeq" id="XP_060327054.1">
    <property type="nucleotide sequence ID" value="XM_060483385.1"/>
</dbReference>
<reference evidence="1" key="1">
    <citation type="submission" date="2023-06" db="EMBL/GenBank/DDBJ databases">
        <authorList>
            <consortium name="Lawrence Berkeley National Laboratory"/>
            <person name="Ahrendt S."/>
            <person name="Sahu N."/>
            <person name="Indic B."/>
            <person name="Wong-Bajracharya J."/>
            <person name="Merenyi Z."/>
            <person name="Ke H.-M."/>
            <person name="Monk M."/>
            <person name="Kocsube S."/>
            <person name="Drula E."/>
            <person name="Lipzen A."/>
            <person name="Balint B."/>
            <person name="Henrissat B."/>
            <person name="Andreopoulos B."/>
            <person name="Martin F.M."/>
            <person name="Harder C.B."/>
            <person name="Rigling D."/>
            <person name="Ford K.L."/>
            <person name="Foster G.D."/>
            <person name="Pangilinan J."/>
            <person name="Papanicolaou A."/>
            <person name="Barry K."/>
            <person name="LaButti K."/>
            <person name="Viragh M."/>
            <person name="Koriabine M."/>
            <person name="Yan M."/>
            <person name="Riley R."/>
            <person name="Champramary S."/>
            <person name="Plett K.L."/>
            <person name="Tsai I.J."/>
            <person name="Slot J."/>
            <person name="Sipos G."/>
            <person name="Plett J."/>
            <person name="Nagy L.G."/>
            <person name="Grigoriev I.V."/>
        </authorList>
    </citation>
    <scope>NUCLEOTIDE SEQUENCE</scope>
    <source>
        <strain evidence="1">CCBAS 213</strain>
    </source>
</reference>
<gene>
    <name evidence="1" type="ORF">EV420DRAFT_763727</name>
</gene>
<evidence type="ECO:0008006" key="3">
    <source>
        <dbReference type="Google" id="ProtNLM"/>
    </source>
</evidence>
<organism evidence="1 2">
    <name type="scientific">Armillaria tabescens</name>
    <name type="common">Ringless honey mushroom</name>
    <name type="synonym">Agaricus tabescens</name>
    <dbReference type="NCBI Taxonomy" id="1929756"/>
    <lineage>
        <taxon>Eukaryota</taxon>
        <taxon>Fungi</taxon>
        <taxon>Dikarya</taxon>
        <taxon>Basidiomycota</taxon>
        <taxon>Agaricomycotina</taxon>
        <taxon>Agaricomycetes</taxon>
        <taxon>Agaricomycetidae</taxon>
        <taxon>Agaricales</taxon>
        <taxon>Marasmiineae</taxon>
        <taxon>Physalacriaceae</taxon>
        <taxon>Desarmillaria</taxon>
    </lineage>
</organism>
<name>A0AA39MX09_ARMTA</name>
<evidence type="ECO:0000313" key="1">
    <source>
        <dbReference type="EMBL" id="KAK0449762.1"/>
    </source>
</evidence>
<dbReference type="AlphaFoldDB" id="A0AA39MX09"/>
<dbReference type="Gene3D" id="3.80.10.10">
    <property type="entry name" value="Ribonuclease Inhibitor"/>
    <property type="match status" value="1"/>
</dbReference>
<keyword evidence="2" id="KW-1185">Reference proteome</keyword>